<dbReference type="EMBL" id="FOHK01000008">
    <property type="protein sequence ID" value="SET52328.1"/>
    <property type="molecule type" value="Genomic_DNA"/>
</dbReference>
<dbReference type="AlphaFoldDB" id="A0A1I0F353"/>
<evidence type="ECO:0000313" key="2">
    <source>
        <dbReference type="EMBL" id="SET52328.1"/>
    </source>
</evidence>
<dbReference type="GO" id="GO:0005886">
    <property type="term" value="C:plasma membrane"/>
    <property type="evidence" value="ECO:0007669"/>
    <property type="project" value="TreeGrafter"/>
</dbReference>
<dbReference type="PRINTS" id="PR00702">
    <property type="entry name" value="ACRIFLAVINRP"/>
</dbReference>
<dbReference type="STRING" id="349064.SAMN05660429_02046"/>
<keyword evidence="1" id="KW-0812">Transmembrane</keyword>
<dbReference type="Pfam" id="PF00873">
    <property type="entry name" value="ACR_tran"/>
    <property type="match status" value="1"/>
</dbReference>
<dbReference type="Gene3D" id="3.30.70.1430">
    <property type="entry name" value="Multidrug efflux transporter AcrB pore domain"/>
    <property type="match status" value="2"/>
</dbReference>
<name>A0A1I0F353_THASX</name>
<feature type="transmembrane region" description="Helical" evidence="1">
    <location>
        <begin position="962"/>
        <end position="981"/>
    </location>
</feature>
<organism evidence="2 3">
    <name type="scientific">Thalassotalea agarivorans</name>
    <name type="common">Thalassomonas agarivorans</name>
    <dbReference type="NCBI Taxonomy" id="349064"/>
    <lineage>
        <taxon>Bacteria</taxon>
        <taxon>Pseudomonadati</taxon>
        <taxon>Pseudomonadota</taxon>
        <taxon>Gammaproteobacteria</taxon>
        <taxon>Alteromonadales</taxon>
        <taxon>Colwelliaceae</taxon>
        <taxon>Thalassotalea</taxon>
    </lineage>
</organism>
<dbReference type="Gene3D" id="3.30.70.1320">
    <property type="entry name" value="Multidrug efflux transporter AcrB pore domain like"/>
    <property type="match status" value="1"/>
</dbReference>
<dbReference type="InterPro" id="IPR001036">
    <property type="entry name" value="Acrflvin-R"/>
</dbReference>
<dbReference type="SUPFAM" id="SSF82714">
    <property type="entry name" value="Multidrug efflux transporter AcrB TolC docking domain, DN and DC subdomains"/>
    <property type="match status" value="2"/>
</dbReference>
<dbReference type="Proteomes" id="UP000199308">
    <property type="component" value="Unassembled WGS sequence"/>
</dbReference>
<reference evidence="2 3" key="1">
    <citation type="submission" date="2016-10" db="EMBL/GenBank/DDBJ databases">
        <authorList>
            <person name="de Groot N.N."/>
        </authorList>
    </citation>
    <scope>NUCLEOTIDE SEQUENCE [LARGE SCALE GENOMIC DNA]</scope>
    <source>
        <strain evidence="2 3">DSM 19706</strain>
    </source>
</reference>
<proteinExistence type="predicted"/>
<dbReference type="PANTHER" id="PTHR32063">
    <property type="match status" value="1"/>
</dbReference>
<sequence length="1040" mass="115197">MIAWFARNHVAANLLMITIVMLGVVTLRGNIPIEVFPSFESETIRVSVSLRGATPEDVEQGVSIRIEEAVQDLQGIKKITSRSSEGSSRVTLEVDKGYDPRELLADVKSRVDAINTFPAEAEKPVVSNNPWLRDVITVTIASEYGEKEIREFAEQVRDDLLRLPNVTQLQLDAVRNYEISIDVKQAKLREHNVSLEDIAQAVRNSSLDMSAGNVKTDGGDVLVRSKGQAYRKDEFERIVVKTNPDGTMLRLRDVAQVNDGFEETPLRARFNGQQGAMIEVQRIGNQSAIDVADEVKAYIDKRQATLPDGFTLSYWDDDSQVVKNRLNTLISNALQGGFLVLLLLTLFLRPSIAFWVFIGIPVCFLGAFMAMPLLGVTINIMSLFGFIVVLGIVVDDAIVTGENIYRHSQMPGYKTGLEAAIKGTQEVATPVTFGVLTTVAAFMPLLFIEGRRGDFFSQIALIVIPVLLFSLIESKFVLPAHLKNLKLRHEKTKVSKLSEWQQKFADGFEAAILKYYKPALGFATRNRFATLMTFIGVFVLILSFIMSGWTRFTFFPRIPSETVRATITMPVGTSFEVVDGYVAKISDAAKQLQEKYRDVNGQSVILNTLATTGGWRGDNQGQVRFEILPAEKNYFGIGSRELVNEWRDLIGPLPGAESVTFRAEFGRGGDPIDVQLSATSMSLLETVAEEVKAYIATYPTAFDIADSMSDGKEEIQIELTDQGYAMGMSISSITSQVRNAFFGSQIQRIQRGRDDVRVMLRFPREERGSISSLKDMLINTPNGGKVPLSHVAKLKPGKSPSSIIRIDRYRTLNITADVDKKSTNMTALNADLNQYLQQLMQKYPGVSYELEGEAKEQQESFGSLSVGLVLVFFVIYCLLAIPFKSYIQPLIVMSVIPFGAIGAVVGHWIMGMDLTIFSILGIMALIGVVVNDSLVLVDFVNKMREKGHNVMDAVLSAGQARFRPVMLTSLTTFIGLMPLLFEKSTQAQFLIPMAVSLGFGIIFATLITLVLVPVNYLLVEDGKNGLNKLKQHLFSDKAHV</sequence>
<dbReference type="OrthoDB" id="5287122at2"/>
<dbReference type="SUPFAM" id="SSF82866">
    <property type="entry name" value="Multidrug efflux transporter AcrB transmembrane domain"/>
    <property type="match status" value="2"/>
</dbReference>
<protein>
    <submittedName>
        <fullName evidence="2">Multidrug efflux pump subunit AcrB</fullName>
    </submittedName>
</protein>
<feature type="transmembrane region" description="Helical" evidence="1">
    <location>
        <begin position="329"/>
        <end position="347"/>
    </location>
</feature>
<dbReference type="GO" id="GO:0042910">
    <property type="term" value="F:xenobiotic transmembrane transporter activity"/>
    <property type="evidence" value="ECO:0007669"/>
    <property type="project" value="TreeGrafter"/>
</dbReference>
<accession>A0A1I0F353</accession>
<feature type="transmembrane region" description="Helical" evidence="1">
    <location>
        <begin position="528"/>
        <end position="549"/>
    </location>
</feature>
<keyword evidence="1" id="KW-1133">Transmembrane helix</keyword>
<evidence type="ECO:0000256" key="1">
    <source>
        <dbReference type="SAM" id="Phobius"/>
    </source>
</evidence>
<dbReference type="RefSeq" id="WP_093329790.1">
    <property type="nucleotide sequence ID" value="NZ_AP027363.1"/>
</dbReference>
<dbReference type="Gene3D" id="1.20.1640.10">
    <property type="entry name" value="Multidrug efflux transporter AcrB transmembrane domain"/>
    <property type="match status" value="2"/>
</dbReference>
<feature type="transmembrane region" description="Helical" evidence="1">
    <location>
        <begin position="861"/>
        <end position="883"/>
    </location>
</feature>
<feature type="transmembrane region" description="Helical" evidence="1">
    <location>
        <begin position="890"/>
        <end position="910"/>
    </location>
</feature>
<evidence type="ECO:0000313" key="3">
    <source>
        <dbReference type="Proteomes" id="UP000199308"/>
    </source>
</evidence>
<gene>
    <name evidence="2" type="ORF">SAMN05660429_02046</name>
</gene>
<feature type="transmembrane region" description="Helical" evidence="1">
    <location>
        <begin position="427"/>
        <end position="447"/>
    </location>
</feature>
<dbReference type="InterPro" id="IPR027463">
    <property type="entry name" value="AcrB_DN_DC_subdom"/>
</dbReference>
<feature type="transmembrane region" description="Helical" evidence="1">
    <location>
        <begin position="916"/>
        <end position="941"/>
    </location>
</feature>
<dbReference type="Gene3D" id="3.30.70.1440">
    <property type="entry name" value="Multidrug efflux transporter AcrB pore domain"/>
    <property type="match status" value="1"/>
</dbReference>
<dbReference type="Gene3D" id="3.30.2090.10">
    <property type="entry name" value="Multidrug efflux transporter AcrB TolC docking domain, DN and DC subdomains"/>
    <property type="match status" value="2"/>
</dbReference>
<keyword evidence="1" id="KW-0472">Membrane</keyword>
<feature type="transmembrane region" description="Helical" evidence="1">
    <location>
        <begin position="459"/>
        <end position="478"/>
    </location>
</feature>
<keyword evidence="3" id="KW-1185">Reference proteome</keyword>
<dbReference type="PANTHER" id="PTHR32063:SF33">
    <property type="entry name" value="RND SUPERFAMILY EFFLUX PUMP PERMEASE COMPONENT"/>
    <property type="match status" value="1"/>
</dbReference>
<dbReference type="SUPFAM" id="SSF82693">
    <property type="entry name" value="Multidrug efflux transporter AcrB pore domain, PN1, PN2, PC1 and PC2 subdomains"/>
    <property type="match status" value="2"/>
</dbReference>
<feature type="transmembrane region" description="Helical" evidence="1">
    <location>
        <begin position="993"/>
        <end position="1018"/>
    </location>
</feature>
<feature type="transmembrane region" description="Helical" evidence="1">
    <location>
        <begin position="12"/>
        <end position="31"/>
    </location>
</feature>